<dbReference type="EMBL" id="ACRO01000047">
    <property type="protein sequence ID" value="EGF86018.1"/>
    <property type="molecule type" value="Genomic_DNA"/>
</dbReference>
<evidence type="ECO:0000313" key="1">
    <source>
        <dbReference type="EMBL" id="EGF86018.1"/>
    </source>
</evidence>
<dbReference type="SUPFAM" id="SSF56563">
    <property type="entry name" value="Major capsid protein gp5"/>
    <property type="match status" value="1"/>
</dbReference>
<proteinExistence type="predicted"/>
<reference evidence="1 2" key="1">
    <citation type="submission" date="2011-03" db="EMBL/GenBank/DDBJ databases">
        <title>The Genome Sequence of Gemella haemolysans M341.</title>
        <authorList>
            <consortium name="The Broad Institute Genome Sequencing Platform"/>
            <consortium name="The Broad Institute Genome Sequencing Center for Infectious Disease"/>
            <person name="Earl A."/>
            <person name="Ward D."/>
            <person name="Feldgarden M."/>
            <person name="Gevers D."/>
            <person name="Sibley C.D."/>
            <person name="Field T.R."/>
            <person name="Grinwis M."/>
            <person name="Eshaghurshan C.S."/>
            <person name="Surette M.G."/>
            <person name="Young S.K."/>
            <person name="Zeng Q."/>
            <person name="Gargeya S."/>
            <person name="Fitzgerald M."/>
            <person name="Haas B."/>
            <person name="Abouelleil A."/>
            <person name="Alvarado L."/>
            <person name="Arachchi H.M."/>
            <person name="Berlin A."/>
            <person name="Brown A."/>
            <person name="Chapman S.B."/>
            <person name="Chen Z."/>
            <person name="Dunbar C."/>
            <person name="Freedman E."/>
            <person name="Gearin G."/>
            <person name="Gellesch M."/>
            <person name="Goldberg J."/>
            <person name="Griggs A."/>
            <person name="Gujja S."/>
            <person name="Heilman E.R."/>
            <person name="Heiman D."/>
            <person name="Howarth C."/>
            <person name="Larson L."/>
            <person name="Lui A."/>
            <person name="MacDonald P.J.P."/>
            <person name="Mehta T."/>
            <person name="Montmayeur A."/>
            <person name="Murphy C."/>
            <person name="Neiman D."/>
            <person name="Pearson M."/>
            <person name="Priest M."/>
            <person name="Roberts A."/>
            <person name="Saif S."/>
            <person name="Shea T."/>
            <person name="Shenoy N."/>
            <person name="Sisk P."/>
            <person name="Stolte C."/>
            <person name="Sykes S."/>
            <person name="White J."/>
            <person name="Yandava C."/>
            <person name="Wortman J."/>
            <person name="Nusbaum C."/>
            <person name="Birren B."/>
        </authorList>
    </citation>
    <scope>NUCLEOTIDE SEQUENCE [LARGE SCALE GENOMIC DNA]</scope>
    <source>
        <strain evidence="1 2">M341</strain>
    </source>
</reference>
<dbReference type="Proteomes" id="UP000004773">
    <property type="component" value="Unassembled WGS sequence"/>
</dbReference>
<dbReference type="NCBIfam" id="TIGR04387">
    <property type="entry name" value="capsid_maj_N4"/>
    <property type="match status" value="1"/>
</dbReference>
<evidence type="ECO:0000313" key="2">
    <source>
        <dbReference type="Proteomes" id="UP000004773"/>
    </source>
</evidence>
<name>A0AA87DQ63_9BACL</name>
<dbReference type="AlphaFoldDB" id="A0AA87DQ63"/>
<accession>A0AA87DQ63</accession>
<dbReference type="Pfam" id="PF25209">
    <property type="entry name" value="Phage_capsid_4"/>
    <property type="match status" value="1"/>
</dbReference>
<protein>
    <recommendedName>
        <fullName evidence="3">N4-gp56 family major capsid protein</fullName>
    </recommendedName>
</protein>
<dbReference type="RefSeq" id="WP_003148001.1">
    <property type="nucleotide sequence ID" value="NZ_GL883586.1"/>
</dbReference>
<comment type="caution">
    <text evidence="1">The sequence shown here is derived from an EMBL/GenBank/DDBJ whole genome shotgun (WGS) entry which is preliminary data.</text>
</comment>
<sequence length="279" mass="30258">MANVTMMADLFDPQVVADMLNETVGKSIVFSPLAEVDTTLAGQPGTKLTVPQWNYIGDAEDVAEGTAIPLAKLGKKSTEMTIKKAGKGVELTDESVLGGLGDPINTAVRQIAKSIDQKVDNDVLAAAKTATQTYTTKSGFKVEDLSNAQDIFESENDDVYVLICHPKAASKLRLNAAKEWLTGTQVGADRVVSGTYGEVLSTQVVRSRKCQENEAFLIQTSLNEDVDTKAFKVLLKREVLTEFDRNIVNKTTVITADRHYGVYLQNAKKVVKITVTAEA</sequence>
<organism evidence="1 2">
    <name type="scientific">Gemella haemolysans M341</name>
    <dbReference type="NCBI Taxonomy" id="562981"/>
    <lineage>
        <taxon>Bacteria</taxon>
        <taxon>Bacillati</taxon>
        <taxon>Bacillota</taxon>
        <taxon>Bacilli</taxon>
        <taxon>Bacillales</taxon>
        <taxon>Gemellaceae</taxon>
        <taxon>Gemella</taxon>
    </lineage>
</organism>
<evidence type="ECO:0008006" key="3">
    <source>
        <dbReference type="Google" id="ProtNLM"/>
    </source>
</evidence>
<gene>
    <name evidence="1" type="ORF">HMPREF0428_01820</name>
</gene>